<proteinExistence type="inferred from homology"/>
<keyword evidence="3" id="KW-0328">Glycosyltransferase</keyword>
<dbReference type="Proteomes" id="UP000422989">
    <property type="component" value="Chromosome"/>
</dbReference>
<dbReference type="InterPro" id="IPR001173">
    <property type="entry name" value="Glyco_trans_2-like"/>
</dbReference>
<accession>A0A6I6E438</accession>
<dbReference type="PANTHER" id="PTHR43179:SF12">
    <property type="entry name" value="GALACTOFURANOSYLTRANSFERASE GLFT2"/>
    <property type="match status" value="1"/>
</dbReference>
<sequence>MPLETPLIDVVVPVYGGWEHVEPCLRALEEQTMRANVIVVDDCSPDDTADRIAREFPDVTLLRNDRNRGFAHTCNRGIAHGTALYVLLLNSDVIAEPTLVEQVLTAFEGTKGQLGSVAPLLMRPDGRVDSLGITADPTGAGFVRYHGASVERASAVVPPLLGPYGAAAGYRRKALGEVGLLDEGIFMYGEELDLALRLRAAGWPTIGLETPGGVHIGGASAGEGSPKQRYLAGFGRGYLLRAWGVMRTRRALRALVIDAIVCLRRIVLHRDVKSLTGRLAGWRAAAREVRPAFPLVATDGSIGMLQSLRMRSATYWERL</sequence>
<feature type="domain" description="Glycosyltransferase 2-like" evidence="5">
    <location>
        <begin position="10"/>
        <end position="177"/>
    </location>
</feature>
<evidence type="ECO:0000313" key="6">
    <source>
        <dbReference type="EMBL" id="QGU27537.1"/>
    </source>
</evidence>
<evidence type="ECO:0000256" key="1">
    <source>
        <dbReference type="ARBA" id="ARBA00004776"/>
    </source>
</evidence>
<evidence type="ECO:0000313" key="7">
    <source>
        <dbReference type="Proteomes" id="UP000422989"/>
    </source>
</evidence>
<evidence type="ECO:0000256" key="4">
    <source>
        <dbReference type="ARBA" id="ARBA00022679"/>
    </source>
</evidence>
<dbReference type="OrthoDB" id="3177103at2"/>
<reference evidence="6 7" key="1">
    <citation type="submission" date="2018-09" db="EMBL/GenBank/DDBJ databases">
        <title>Whole genome sequencing of Microbacterium oryzae strain MB-10T.</title>
        <authorList>
            <person name="Das S.K."/>
        </authorList>
    </citation>
    <scope>NUCLEOTIDE SEQUENCE [LARGE SCALE GENOMIC DNA]</scope>
    <source>
        <strain evidence="6 7">MB-10</strain>
    </source>
</reference>
<evidence type="ECO:0000259" key="5">
    <source>
        <dbReference type="Pfam" id="PF00535"/>
    </source>
</evidence>
<evidence type="ECO:0000256" key="3">
    <source>
        <dbReference type="ARBA" id="ARBA00022676"/>
    </source>
</evidence>
<protein>
    <submittedName>
        <fullName evidence="6">Glycosyltransferase family 2 protein</fullName>
    </submittedName>
</protein>
<dbReference type="InterPro" id="IPR029044">
    <property type="entry name" value="Nucleotide-diphossugar_trans"/>
</dbReference>
<dbReference type="KEGG" id="moj:D7D94_07560"/>
<organism evidence="6 7">
    <name type="scientific">Microbacterium oryzae</name>
    <dbReference type="NCBI Taxonomy" id="743009"/>
    <lineage>
        <taxon>Bacteria</taxon>
        <taxon>Bacillati</taxon>
        <taxon>Actinomycetota</taxon>
        <taxon>Actinomycetes</taxon>
        <taxon>Micrococcales</taxon>
        <taxon>Microbacteriaceae</taxon>
        <taxon>Microbacterium</taxon>
    </lineage>
</organism>
<dbReference type="SUPFAM" id="SSF53448">
    <property type="entry name" value="Nucleotide-diphospho-sugar transferases"/>
    <property type="match status" value="1"/>
</dbReference>
<keyword evidence="4 6" id="KW-0808">Transferase</keyword>
<dbReference type="RefSeq" id="WP_156242030.1">
    <property type="nucleotide sequence ID" value="NZ_BAAAZL010000004.1"/>
</dbReference>
<keyword evidence="7" id="KW-1185">Reference proteome</keyword>
<gene>
    <name evidence="6" type="ORF">D7D94_07560</name>
</gene>
<dbReference type="CDD" id="cd04186">
    <property type="entry name" value="GT_2_like_c"/>
    <property type="match status" value="1"/>
</dbReference>
<evidence type="ECO:0000256" key="2">
    <source>
        <dbReference type="ARBA" id="ARBA00006739"/>
    </source>
</evidence>
<dbReference type="GO" id="GO:0016757">
    <property type="term" value="F:glycosyltransferase activity"/>
    <property type="evidence" value="ECO:0007669"/>
    <property type="project" value="UniProtKB-KW"/>
</dbReference>
<name>A0A6I6E438_9MICO</name>
<comment type="similarity">
    <text evidence="2">Belongs to the glycosyltransferase 2 family.</text>
</comment>
<dbReference type="PANTHER" id="PTHR43179">
    <property type="entry name" value="RHAMNOSYLTRANSFERASE WBBL"/>
    <property type="match status" value="1"/>
</dbReference>
<dbReference type="Gene3D" id="3.90.550.10">
    <property type="entry name" value="Spore Coat Polysaccharide Biosynthesis Protein SpsA, Chain A"/>
    <property type="match status" value="1"/>
</dbReference>
<dbReference type="AlphaFoldDB" id="A0A6I6E438"/>
<dbReference type="EMBL" id="CP032550">
    <property type="protein sequence ID" value="QGU27537.1"/>
    <property type="molecule type" value="Genomic_DNA"/>
</dbReference>
<comment type="pathway">
    <text evidence="1">Cell wall biogenesis; cell wall polysaccharide biosynthesis.</text>
</comment>
<dbReference type="Pfam" id="PF00535">
    <property type="entry name" value="Glycos_transf_2"/>
    <property type="match status" value="1"/>
</dbReference>